<evidence type="ECO:0000256" key="10">
    <source>
        <dbReference type="PROSITE-ProRule" id="PRU00284"/>
    </source>
</evidence>
<dbReference type="Pfam" id="PF00672">
    <property type="entry name" value="HAMP"/>
    <property type="match status" value="1"/>
</dbReference>
<keyword evidence="6 11" id="KW-1133">Transmembrane helix</keyword>
<dbReference type="PANTHER" id="PTHR32089">
    <property type="entry name" value="METHYL-ACCEPTING CHEMOTAXIS PROTEIN MCPB"/>
    <property type="match status" value="1"/>
</dbReference>
<proteinExistence type="inferred from homology"/>
<feature type="chain" id="PRO_5040986924" evidence="12">
    <location>
        <begin position="21"/>
        <end position="626"/>
    </location>
</feature>
<dbReference type="InterPro" id="IPR003660">
    <property type="entry name" value="HAMP_dom"/>
</dbReference>
<comment type="caution">
    <text evidence="15">The sequence shown here is derived from an EMBL/GenBank/DDBJ whole genome shotgun (WGS) entry which is preliminary data.</text>
</comment>
<name>A0A9X0EBZ0_9PSED</name>
<dbReference type="GO" id="GO:0005886">
    <property type="term" value="C:plasma membrane"/>
    <property type="evidence" value="ECO:0007669"/>
    <property type="project" value="UniProtKB-SubCell"/>
</dbReference>
<dbReference type="InterPro" id="IPR029151">
    <property type="entry name" value="Sensor-like_sf"/>
</dbReference>
<keyword evidence="3" id="KW-0488">Methylation</keyword>
<dbReference type="SUPFAM" id="SSF58104">
    <property type="entry name" value="Methyl-accepting chemotaxis protein (MCP) signaling domain"/>
    <property type="match status" value="1"/>
</dbReference>
<feature type="transmembrane region" description="Helical" evidence="11">
    <location>
        <begin position="274"/>
        <end position="297"/>
    </location>
</feature>
<sequence length="626" mass="67381">MKFSHKILLAAVSVVTLAFASFSTYTVKHQERYILNTIQARLSNTGQSTANHVQSWFDGRVLMIQNLSQNIGLDPRPENIKALISQKALTGEFLQNFIGLADGNVVMEPTTSLPENYDPRTRPWYKDTASSQTLNLSEPYISQATQQLVLSINSPLNSSNRLIGVASGDLSLDALTKMIDGLSLNGLGYAFIVNAQGKVLVSPNQQHVMKTLSEIYGDSAPRLDQSFNTSTLDGHEQIIGFTPIKGLPGAQWYVGISIDHDKAYAALDELRNSAILATIITVVLIIALLGGLMHILMTPLRTLGNAMQAVAKGEGDLTLRLSAQSNDEFGSVAQSFNTFVARIHQSMLELASTTELLNRMVEQVHNSSTSSLQSCDEQNQRSNSIATSLNELGATAQEIARNASSASVQASAAKSQAMDGQGVLSKTLSAINDLSEKIITSSSRLEVLNGRTVDIGRILEVIKSISQQTNLLALNAAIEAARAGEAGRGFAVVADEVRSLAHRTQSSAEEIQQMIEELQADSRSSVTTMNESQHYSAQSISIATQAGERFDAVTQGITLIDGVNQSVAAATEEQTSVIELLNVDIVEINTLNEQSVLSLNATLAACEQLQLQFSGLSKLVGSFKVR</sequence>
<dbReference type="Pfam" id="PF02743">
    <property type="entry name" value="dCache_1"/>
    <property type="match status" value="1"/>
</dbReference>
<dbReference type="AlphaFoldDB" id="A0A9X0EBZ0"/>
<organism evidence="15 16">
    <name type="scientific">Pseudomonas lutea</name>
    <dbReference type="NCBI Taxonomy" id="243924"/>
    <lineage>
        <taxon>Bacteria</taxon>
        <taxon>Pseudomonadati</taxon>
        <taxon>Pseudomonadota</taxon>
        <taxon>Gammaproteobacteria</taxon>
        <taxon>Pseudomonadales</taxon>
        <taxon>Pseudomonadaceae</taxon>
        <taxon>Pseudomonas</taxon>
    </lineage>
</organism>
<evidence type="ECO:0000256" key="1">
    <source>
        <dbReference type="ARBA" id="ARBA00004651"/>
    </source>
</evidence>
<accession>A0A9X0EBZ0</accession>
<evidence type="ECO:0000313" key="16">
    <source>
        <dbReference type="Proteomes" id="UP000029719"/>
    </source>
</evidence>
<evidence type="ECO:0000256" key="3">
    <source>
        <dbReference type="ARBA" id="ARBA00022481"/>
    </source>
</evidence>
<dbReference type="GO" id="GO:0006935">
    <property type="term" value="P:chemotaxis"/>
    <property type="evidence" value="ECO:0007669"/>
    <property type="project" value="UniProtKB-KW"/>
</dbReference>
<keyword evidence="5 11" id="KW-0812">Transmembrane</keyword>
<evidence type="ECO:0000256" key="11">
    <source>
        <dbReference type="SAM" id="Phobius"/>
    </source>
</evidence>
<evidence type="ECO:0000256" key="4">
    <source>
        <dbReference type="ARBA" id="ARBA00022500"/>
    </source>
</evidence>
<keyword evidence="8 10" id="KW-0807">Transducer</keyword>
<reference evidence="15 16" key="1">
    <citation type="submission" date="2014-09" db="EMBL/GenBank/DDBJ databases">
        <title>Genome sequence of Pseudomonas lutea strain DSM 17257T.</title>
        <authorList>
            <person name="Kwak Y."/>
            <person name="Shin J.-H."/>
        </authorList>
    </citation>
    <scope>NUCLEOTIDE SEQUENCE [LARGE SCALE GENOMIC DNA]</scope>
    <source>
        <strain evidence="15 16">DSM 17257</strain>
    </source>
</reference>
<protein>
    <submittedName>
        <fullName evidence="15">Chemotaxis protein</fullName>
    </submittedName>
</protein>
<dbReference type="PROSITE" id="PS50111">
    <property type="entry name" value="CHEMOTAXIS_TRANSDUC_2"/>
    <property type="match status" value="1"/>
</dbReference>
<comment type="similarity">
    <text evidence="9">Belongs to the methyl-accepting chemotaxis (MCP) protein family.</text>
</comment>
<dbReference type="Gene3D" id="1.10.287.950">
    <property type="entry name" value="Methyl-accepting chemotaxis protein"/>
    <property type="match status" value="1"/>
</dbReference>
<evidence type="ECO:0000256" key="7">
    <source>
        <dbReference type="ARBA" id="ARBA00023136"/>
    </source>
</evidence>
<feature type="domain" description="Methyl-accepting transducer" evidence="13">
    <location>
        <begin position="353"/>
        <end position="589"/>
    </location>
</feature>
<feature type="domain" description="HAMP" evidence="14">
    <location>
        <begin position="294"/>
        <end position="348"/>
    </location>
</feature>
<dbReference type="SMART" id="SM00283">
    <property type="entry name" value="MA"/>
    <property type="match status" value="1"/>
</dbReference>
<dbReference type="SMART" id="SM00304">
    <property type="entry name" value="HAMP"/>
    <property type="match status" value="2"/>
</dbReference>
<gene>
    <name evidence="15" type="ORF">LT42_13090</name>
</gene>
<dbReference type="Proteomes" id="UP000029719">
    <property type="component" value="Unassembled WGS sequence"/>
</dbReference>
<dbReference type="OrthoDB" id="2489132at2"/>
<evidence type="ECO:0000259" key="13">
    <source>
        <dbReference type="PROSITE" id="PS50111"/>
    </source>
</evidence>
<evidence type="ECO:0000256" key="12">
    <source>
        <dbReference type="SAM" id="SignalP"/>
    </source>
</evidence>
<keyword evidence="12" id="KW-0732">Signal</keyword>
<evidence type="ECO:0000256" key="8">
    <source>
        <dbReference type="ARBA" id="ARBA00023224"/>
    </source>
</evidence>
<dbReference type="InterPro" id="IPR004089">
    <property type="entry name" value="MCPsignal_dom"/>
</dbReference>
<dbReference type="PANTHER" id="PTHR32089:SF39">
    <property type="entry name" value="METHYL-ACCEPTING CHEMOTAXIS PROTEIN HLYB"/>
    <property type="match status" value="1"/>
</dbReference>
<comment type="subcellular location">
    <subcellularLocation>
        <location evidence="1">Cell membrane</location>
        <topology evidence="1">Multi-pass membrane protein</topology>
    </subcellularLocation>
</comment>
<keyword evidence="2" id="KW-1003">Cell membrane</keyword>
<dbReference type="EMBL" id="JRMB01000002">
    <property type="protein sequence ID" value="KGF62891.1"/>
    <property type="molecule type" value="Genomic_DNA"/>
</dbReference>
<dbReference type="SUPFAM" id="SSF103190">
    <property type="entry name" value="Sensory domain-like"/>
    <property type="match status" value="1"/>
</dbReference>
<keyword evidence="4" id="KW-0145">Chemotaxis</keyword>
<dbReference type="GO" id="GO:0007165">
    <property type="term" value="P:signal transduction"/>
    <property type="evidence" value="ECO:0007669"/>
    <property type="project" value="UniProtKB-KW"/>
</dbReference>
<dbReference type="Pfam" id="PF00015">
    <property type="entry name" value="MCPsignal"/>
    <property type="match status" value="1"/>
</dbReference>
<evidence type="ECO:0000256" key="9">
    <source>
        <dbReference type="ARBA" id="ARBA00029447"/>
    </source>
</evidence>
<evidence type="ECO:0000313" key="15">
    <source>
        <dbReference type="EMBL" id="KGF62891.1"/>
    </source>
</evidence>
<keyword evidence="7 11" id="KW-0472">Membrane</keyword>
<dbReference type="CDD" id="cd06225">
    <property type="entry name" value="HAMP"/>
    <property type="match status" value="1"/>
</dbReference>
<evidence type="ECO:0000256" key="5">
    <source>
        <dbReference type="ARBA" id="ARBA00022692"/>
    </source>
</evidence>
<dbReference type="CDD" id="cd11386">
    <property type="entry name" value="MCP_signal"/>
    <property type="match status" value="1"/>
</dbReference>
<dbReference type="CDD" id="cd12912">
    <property type="entry name" value="PDC2_MCP_like"/>
    <property type="match status" value="1"/>
</dbReference>
<evidence type="ECO:0000256" key="2">
    <source>
        <dbReference type="ARBA" id="ARBA00022475"/>
    </source>
</evidence>
<dbReference type="PROSITE" id="PS50885">
    <property type="entry name" value="HAMP"/>
    <property type="match status" value="1"/>
</dbReference>
<evidence type="ECO:0000259" key="14">
    <source>
        <dbReference type="PROSITE" id="PS50885"/>
    </source>
</evidence>
<feature type="signal peptide" evidence="12">
    <location>
        <begin position="1"/>
        <end position="20"/>
    </location>
</feature>
<dbReference type="InterPro" id="IPR033479">
    <property type="entry name" value="dCache_1"/>
</dbReference>
<dbReference type="CDD" id="cd12913">
    <property type="entry name" value="PDC1_MCP_like"/>
    <property type="match status" value="1"/>
</dbReference>
<dbReference type="Gene3D" id="3.30.450.20">
    <property type="entry name" value="PAS domain"/>
    <property type="match status" value="2"/>
</dbReference>
<evidence type="ECO:0000256" key="6">
    <source>
        <dbReference type="ARBA" id="ARBA00022989"/>
    </source>
</evidence>
<dbReference type="FunFam" id="1.10.287.950:FF:000001">
    <property type="entry name" value="Methyl-accepting chemotaxis sensory transducer"/>
    <property type="match status" value="1"/>
</dbReference>